<keyword evidence="6" id="KW-0865">Zymogen</keyword>
<dbReference type="GO" id="GO:0004014">
    <property type="term" value="F:adenosylmethionine decarboxylase activity"/>
    <property type="evidence" value="ECO:0007669"/>
    <property type="project" value="UniProtKB-EC"/>
</dbReference>
<protein>
    <recommendedName>
        <fullName evidence="2">adenosylmethionine decarboxylase</fullName>
        <ecNumber evidence="2">4.1.1.50</ecNumber>
    </recommendedName>
</protein>
<evidence type="ECO:0000256" key="9">
    <source>
        <dbReference type="ARBA" id="ARBA00023317"/>
    </source>
</evidence>
<dbReference type="InterPro" id="IPR018166">
    <property type="entry name" value="S-AdoMet_deCO2ase_CS"/>
</dbReference>
<keyword evidence="9" id="KW-0670">Pyruvate</keyword>
<keyword evidence="8" id="KW-0704">Schiff base</keyword>
<dbReference type="PROSITE" id="PS01336">
    <property type="entry name" value="ADOMETDC"/>
    <property type="match status" value="1"/>
</dbReference>
<dbReference type="Proteomes" id="UP000525298">
    <property type="component" value="Unassembled WGS sequence"/>
</dbReference>
<organism evidence="11 12">
    <name type="scientific">Desulfosalsimonas propionicica</name>
    <dbReference type="NCBI Taxonomy" id="332175"/>
    <lineage>
        <taxon>Bacteria</taxon>
        <taxon>Pseudomonadati</taxon>
        <taxon>Thermodesulfobacteriota</taxon>
        <taxon>Desulfobacteria</taxon>
        <taxon>Desulfobacterales</taxon>
        <taxon>Desulfosalsimonadaceae</taxon>
        <taxon>Desulfosalsimonas</taxon>
    </lineage>
</organism>
<dbReference type="GO" id="GO:0008295">
    <property type="term" value="P:spermidine biosynthetic process"/>
    <property type="evidence" value="ECO:0007669"/>
    <property type="project" value="InterPro"/>
</dbReference>
<evidence type="ECO:0000256" key="3">
    <source>
        <dbReference type="ARBA" id="ARBA00022691"/>
    </source>
</evidence>
<keyword evidence="4" id="KW-0210">Decarboxylase</keyword>
<sequence>MEFEGPEKKLEIILAAPDPELRSNADARWNKVVAASGAEIVSVISGPDMDAYLLSESSLFVWADRVLMITCGKTTLVKAVPELVRAIDKDRIAFFFYERKNLMYPQYQSADFESDVAMLADFFKGKSYRLGPANHDHVHIFYASAPEPPTVAEDDEDETLELLMHDLDPDVLKAFIPKPWETAADIEARTGIDRLYPDMETDHFVFEPYGYSMNRISGQHYATIHVTPEESGSYASFETNVAEAGYRKKIEQIMEVFKPGRFTLVFTEAISDRDPGEGKVPKKIAGYRRSEKSLYEFDSGYAVLFSNFQK</sequence>
<dbReference type="Pfam" id="PF01536">
    <property type="entry name" value="SAM_decarbox"/>
    <property type="match status" value="1"/>
</dbReference>
<evidence type="ECO:0000256" key="5">
    <source>
        <dbReference type="ARBA" id="ARBA00022813"/>
    </source>
</evidence>
<feature type="active site" description="Proton acceptor; for processing activity" evidence="10">
    <location>
        <position position="212"/>
    </location>
</feature>
<reference evidence="11 12" key="1">
    <citation type="submission" date="2020-07" db="EMBL/GenBank/DDBJ databases">
        <title>Genomic Encyclopedia of Type Strains, Phase IV (KMG-IV): sequencing the most valuable type-strain genomes for metagenomic binning, comparative biology and taxonomic classification.</title>
        <authorList>
            <person name="Goeker M."/>
        </authorList>
    </citation>
    <scope>NUCLEOTIDE SEQUENCE [LARGE SCALE GENOMIC DNA]</scope>
    <source>
        <strain evidence="11 12">DSM 17721</strain>
    </source>
</reference>
<dbReference type="PIRSF" id="PIRSF001355">
    <property type="entry name" value="S-AdenosylMet_decarboxylase"/>
    <property type="match status" value="1"/>
</dbReference>
<dbReference type="InterPro" id="IPR001985">
    <property type="entry name" value="S-AdoMet_decarboxylase_euk"/>
</dbReference>
<keyword evidence="7 11" id="KW-0456">Lyase</keyword>
<evidence type="ECO:0000256" key="7">
    <source>
        <dbReference type="ARBA" id="ARBA00023239"/>
    </source>
</evidence>
<evidence type="ECO:0000313" key="12">
    <source>
        <dbReference type="Proteomes" id="UP000525298"/>
    </source>
</evidence>
<dbReference type="GO" id="GO:0006597">
    <property type="term" value="P:spermine biosynthetic process"/>
    <property type="evidence" value="ECO:0007669"/>
    <property type="project" value="InterPro"/>
</dbReference>
<evidence type="ECO:0000256" key="8">
    <source>
        <dbReference type="ARBA" id="ARBA00023270"/>
    </source>
</evidence>
<evidence type="ECO:0000256" key="2">
    <source>
        <dbReference type="ARBA" id="ARBA00012357"/>
    </source>
</evidence>
<keyword evidence="3" id="KW-0949">S-adenosyl-L-methionine</keyword>
<keyword evidence="5" id="KW-0068">Autocatalytic cleavage</keyword>
<dbReference type="Gene3D" id="3.60.90.10">
    <property type="entry name" value="S-adenosylmethionine decarboxylase"/>
    <property type="match status" value="1"/>
</dbReference>
<dbReference type="RefSeq" id="WP_181550777.1">
    <property type="nucleotide sequence ID" value="NZ_JACDUS010000003.1"/>
</dbReference>
<feature type="active site" description="Proton donor; for catalytic activity" evidence="10">
    <location>
        <position position="71"/>
    </location>
</feature>
<dbReference type="InterPro" id="IPR016067">
    <property type="entry name" value="S-AdoMet_deCO2ase_core"/>
</dbReference>
<dbReference type="EC" id="4.1.1.50" evidence="2"/>
<evidence type="ECO:0000256" key="10">
    <source>
        <dbReference type="PIRSR" id="PIRSR001355-1"/>
    </source>
</evidence>
<keyword evidence="12" id="KW-1185">Reference proteome</keyword>
<dbReference type="EMBL" id="JACDUS010000003">
    <property type="protein sequence ID" value="MBA2881123.1"/>
    <property type="molecule type" value="Genomic_DNA"/>
</dbReference>
<dbReference type="AlphaFoldDB" id="A0A7W0C8I2"/>
<dbReference type="PANTHER" id="PTHR11570">
    <property type="entry name" value="S-ADENOSYLMETHIONINE DECARBOXYLASE"/>
    <property type="match status" value="1"/>
</dbReference>
<accession>A0A7W0C8I2</accession>
<dbReference type="GO" id="GO:0005829">
    <property type="term" value="C:cytosol"/>
    <property type="evidence" value="ECO:0007669"/>
    <property type="project" value="TreeGrafter"/>
</dbReference>
<name>A0A7W0C8I2_9BACT</name>
<evidence type="ECO:0000256" key="1">
    <source>
        <dbReference type="ARBA" id="ARBA00001928"/>
    </source>
</evidence>
<evidence type="ECO:0000256" key="4">
    <source>
        <dbReference type="ARBA" id="ARBA00022793"/>
    </source>
</evidence>
<dbReference type="InterPro" id="IPR048283">
    <property type="entry name" value="AdoMetDC-like"/>
</dbReference>
<gene>
    <name evidence="11" type="ORF">HNR65_001449</name>
</gene>
<comment type="caution">
    <text evidence="11">The sequence shown here is derived from an EMBL/GenBank/DDBJ whole genome shotgun (WGS) entry which is preliminary data.</text>
</comment>
<evidence type="ECO:0000256" key="6">
    <source>
        <dbReference type="ARBA" id="ARBA00023145"/>
    </source>
</evidence>
<proteinExistence type="predicted"/>
<feature type="active site" description="Schiff-base intermediate with substrate; via pyruvic acid" evidence="10">
    <location>
        <position position="57"/>
    </location>
</feature>
<comment type="cofactor">
    <cofactor evidence="1">
        <name>pyruvate</name>
        <dbReference type="ChEBI" id="CHEBI:15361"/>
    </cofactor>
</comment>
<feature type="active site" description="Proton acceptor; for processing activity" evidence="10">
    <location>
        <position position="225"/>
    </location>
</feature>
<dbReference type="SUPFAM" id="SSF56276">
    <property type="entry name" value="S-adenosylmethionine decarboxylase"/>
    <property type="match status" value="1"/>
</dbReference>
<dbReference type="PANTHER" id="PTHR11570:SF0">
    <property type="entry name" value="S-ADENOSYLMETHIONINE DECARBOXYLASE PROENZYME"/>
    <property type="match status" value="1"/>
</dbReference>
<evidence type="ECO:0000313" key="11">
    <source>
        <dbReference type="EMBL" id="MBA2881123.1"/>
    </source>
</evidence>